<dbReference type="HOGENOM" id="CLU_037162_7_0_9"/>
<feature type="domain" description="Nudix hydrolase" evidence="3">
    <location>
        <begin position="18"/>
        <end position="152"/>
    </location>
</feature>
<proteinExistence type="predicted"/>
<dbReference type="Gene3D" id="3.90.79.10">
    <property type="entry name" value="Nucleoside Triphosphate Pyrophosphohydrolase"/>
    <property type="match status" value="1"/>
</dbReference>
<evidence type="ECO:0000259" key="3">
    <source>
        <dbReference type="PROSITE" id="PS51462"/>
    </source>
</evidence>
<protein>
    <recommendedName>
        <fullName evidence="3">Nudix hydrolase domain-containing protein</fullName>
    </recommendedName>
</protein>
<dbReference type="EMBL" id="KI271583">
    <property type="protein sequence ID" value="ERL66164.1"/>
    <property type="molecule type" value="Genomic_DNA"/>
</dbReference>
<dbReference type="CDD" id="cd04677">
    <property type="entry name" value="NUDIX_Hydrolase"/>
    <property type="match status" value="1"/>
</dbReference>
<dbReference type="SUPFAM" id="SSF55811">
    <property type="entry name" value="Nudix"/>
    <property type="match status" value="1"/>
</dbReference>
<evidence type="ECO:0000256" key="2">
    <source>
        <dbReference type="ARBA" id="ARBA00022801"/>
    </source>
</evidence>
<dbReference type="Pfam" id="PF00293">
    <property type="entry name" value="NUDIX"/>
    <property type="match status" value="1"/>
</dbReference>
<name>U4TPJ8_9LACO</name>
<gene>
    <name evidence="4" type="ORF">L248_1256</name>
</gene>
<dbReference type="eggNOG" id="COG1051">
    <property type="taxonomic scope" value="Bacteria"/>
</dbReference>
<dbReference type="OrthoDB" id="9787476at2"/>
<dbReference type="RefSeq" id="WP_022528541.1">
    <property type="nucleotide sequence ID" value="NZ_KI271583.1"/>
</dbReference>
<dbReference type="PANTHER" id="PTHR43046">
    <property type="entry name" value="GDP-MANNOSE MANNOSYL HYDROLASE"/>
    <property type="match status" value="1"/>
</dbReference>
<dbReference type="PROSITE" id="PS51462">
    <property type="entry name" value="NUDIX"/>
    <property type="match status" value="1"/>
</dbReference>
<accession>U4TPJ8</accession>
<dbReference type="GO" id="GO:0016787">
    <property type="term" value="F:hydrolase activity"/>
    <property type="evidence" value="ECO:0007669"/>
    <property type="project" value="UniProtKB-KW"/>
</dbReference>
<keyword evidence="5" id="KW-1185">Reference proteome</keyword>
<dbReference type="PRINTS" id="PR00502">
    <property type="entry name" value="NUDIXFAMILY"/>
</dbReference>
<evidence type="ECO:0000256" key="1">
    <source>
        <dbReference type="ARBA" id="ARBA00001946"/>
    </source>
</evidence>
<dbReference type="InterPro" id="IPR000086">
    <property type="entry name" value="NUDIX_hydrolase_dom"/>
</dbReference>
<dbReference type="PANTHER" id="PTHR43046:SF2">
    <property type="entry name" value="8-OXO-DGTP DIPHOSPHATASE-RELATED"/>
    <property type="match status" value="1"/>
</dbReference>
<reference evidence="5" key="1">
    <citation type="journal article" date="2013" name="Genome Announc.">
        <title>Whole-Genome Sequencing of Lactobacillus shenzhenensis Strain LY-73T.</title>
        <authorList>
            <person name="Lin Z."/>
            <person name="Liu Z."/>
            <person name="Yang R."/>
            <person name="Zou Y."/>
            <person name="Wan D."/>
            <person name="Chen J."/>
            <person name="Guo M."/>
            <person name="Zhao J."/>
            <person name="Fang C."/>
            <person name="Yang R."/>
            <person name="Liu F."/>
        </authorList>
    </citation>
    <scope>NUCLEOTIDE SEQUENCE [LARGE SCALE GENOMIC DNA]</scope>
    <source>
        <strain evidence="5">LY-73</strain>
    </source>
</reference>
<dbReference type="AlphaFoldDB" id="U4TPJ8"/>
<dbReference type="InterPro" id="IPR015797">
    <property type="entry name" value="NUDIX_hydrolase-like_dom_sf"/>
</dbReference>
<comment type="cofactor">
    <cofactor evidence="1">
        <name>Mg(2+)</name>
        <dbReference type="ChEBI" id="CHEBI:18420"/>
    </cofactor>
</comment>
<dbReference type="Proteomes" id="UP000030647">
    <property type="component" value="Unassembled WGS sequence"/>
</dbReference>
<keyword evidence="2" id="KW-0378">Hydrolase</keyword>
<organism evidence="4 5">
    <name type="scientific">Schleiferilactobacillus shenzhenensis LY-73</name>
    <dbReference type="NCBI Taxonomy" id="1231336"/>
    <lineage>
        <taxon>Bacteria</taxon>
        <taxon>Bacillati</taxon>
        <taxon>Bacillota</taxon>
        <taxon>Bacilli</taxon>
        <taxon>Lactobacillales</taxon>
        <taxon>Lactobacillaceae</taxon>
        <taxon>Schleiferilactobacillus</taxon>
    </lineage>
</organism>
<dbReference type="InterPro" id="IPR020476">
    <property type="entry name" value="Nudix_hydrolase"/>
</dbReference>
<evidence type="ECO:0000313" key="5">
    <source>
        <dbReference type="Proteomes" id="UP000030647"/>
    </source>
</evidence>
<dbReference type="STRING" id="1231336.L248_1256"/>
<sequence>MTKPDYIHDIRRKVGHMPIILTFAGGILVDDRDEVLLQQRTDFDAWGLPGGAMEFGETAPQTCVREYQEETGLDVAVTGLLGISTSNIQHYPNGDTAQSVVVLFTVQAVGGELNPDNGETLALQYFAADRLPHIFNKQHENAIARYYAGAYPFYD</sequence>
<evidence type="ECO:0000313" key="4">
    <source>
        <dbReference type="EMBL" id="ERL66164.1"/>
    </source>
</evidence>